<evidence type="ECO:0000313" key="2">
    <source>
        <dbReference type="Proteomes" id="UP000240638"/>
    </source>
</evidence>
<accession>A0A2T3XKN0</accession>
<organism evidence="1 2">
    <name type="scientific">Trinickia symbiotica</name>
    <dbReference type="NCBI Taxonomy" id="863227"/>
    <lineage>
        <taxon>Bacteria</taxon>
        <taxon>Pseudomonadati</taxon>
        <taxon>Pseudomonadota</taxon>
        <taxon>Betaproteobacteria</taxon>
        <taxon>Burkholderiales</taxon>
        <taxon>Burkholderiaceae</taxon>
        <taxon>Trinickia</taxon>
    </lineage>
</organism>
<comment type="caution">
    <text evidence="1">The sequence shown here is derived from an EMBL/GenBank/DDBJ whole genome shotgun (WGS) entry which is preliminary data.</text>
</comment>
<evidence type="ECO:0000313" key="1">
    <source>
        <dbReference type="EMBL" id="PTB17091.1"/>
    </source>
</evidence>
<gene>
    <name evidence="1" type="ORF">C9I57_29990</name>
</gene>
<protein>
    <submittedName>
        <fullName evidence="1">Uncharacterized protein</fullName>
    </submittedName>
</protein>
<dbReference type="EMBL" id="PYUC01000024">
    <property type="protein sequence ID" value="PTB17091.1"/>
    <property type="molecule type" value="Genomic_DNA"/>
</dbReference>
<reference evidence="1 2" key="1">
    <citation type="submission" date="2018-03" db="EMBL/GenBank/DDBJ databases">
        <title>Whole genome analyses suggest that Burkholderia sensu lato contains two further novel genera in the rhizoxinica-symbiotica group Mycetohabitans gen. nov., and Trinickia gen. nov.: implications for the evolution of diazotrophy and nodulation in the Burkholderiaceae.</title>
        <authorList>
            <person name="Estrada De Los Santos P."/>
            <person name="Palmer M."/>
            <person name="Chavez-Ramirez B."/>
            <person name="Steenkamp E.T."/>
            <person name="Hirsch A.M."/>
            <person name="Manyaka P."/>
            <person name="Maluk M."/>
            <person name="Lafos M."/>
            <person name="Crook M."/>
            <person name="Gross E."/>
            <person name="Simon M.F."/>
            <person name="Bueno Dos Reis Junior F."/>
            <person name="Poole P.S."/>
            <person name="Venter S.N."/>
            <person name="James E.K."/>
        </authorList>
    </citation>
    <scope>NUCLEOTIDE SEQUENCE [LARGE SCALE GENOMIC DNA]</scope>
    <source>
        <strain evidence="1 2">JPY-366</strain>
    </source>
</reference>
<name>A0A2T3XKN0_9BURK</name>
<dbReference type="Proteomes" id="UP000240638">
    <property type="component" value="Unassembled WGS sequence"/>
</dbReference>
<sequence>MCDLLRGHRSRQTPHDILKGVVPGTVGRCAYDPEYIAFEARLPRNDTAAVMGKAAQFFPNQALDGLYDLASYFGWNIFIESDLIA</sequence>
<proteinExistence type="predicted"/>
<dbReference type="AlphaFoldDB" id="A0A2T3XKN0"/>